<organism evidence="4 5">
    <name type="scientific">Mariprofundus ferrinatatus</name>
    <dbReference type="NCBI Taxonomy" id="1921087"/>
    <lineage>
        <taxon>Bacteria</taxon>
        <taxon>Pseudomonadati</taxon>
        <taxon>Pseudomonadota</taxon>
        <taxon>Candidatius Mariprofundia</taxon>
        <taxon>Mariprofundales</taxon>
        <taxon>Mariprofundaceae</taxon>
        <taxon>Mariprofundus</taxon>
    </lineage>
</organism>
<dbReference type="Pfam" id="PF00561">
    <property type="entry name" value="Abhydrolase_1"/>
    <property type="match status" value="1"/>
</dbReference>
<dbReference type="GO" id="GO:0016787">
    <property type="term" value="F:hydrolase activity"/>
    <property type="evidence" value="ECO:0007669"/>
    <property type="project" value="UniProtKB-KW"/>
</dbReference>
<dbReference type="PANTHER" id="PTHR37946:SF1">
    <property type="entry name" value="SLL1969 PROTEIN"/>
    <property type="match status" value="1"/>
</dbReference>
<keyword evidence="5" id="KW-1185">Reference proteome</keyword>
<dbReference type="Gene3D" id="3.40.50.1820">
    <property type="entry name" value="alpha/beta hydrolase"/>
    <property type="match status" value="1"/>
</dbReference>
<feature type="region of interest" description="Disordered" evidence="1">
    <location>
        <begin position="370"/>
        <end position="390"/>
    </location>
</feature>
<dbReference type="SUPFAM" id="SSF53474">
    <property type="entry name" value="alpha/beta-Hydrolases"/>
    <property type="match status" value="1"/>
</dbReference>
<dbReference type="Proteomes" id="UP000231637">
    <property type="component" value="Chromosome"/>
</dbReference>
<dbReference type="EMBL" id="CP018800">
    <property type="protein sequence ID" value="ATX82744.1"/>
    <property type="molecule type" value="Genomic_DNA"/>
</dbReference>
<dbReference type="OrthoDB" id="275181at2"/>
<feature type="chain" id="PRO_5014817134" evidence="2">
    <location>
        <begin position="29"/>
        <end position="390"/>
    </location>
</feature>
<evidence type="ECO:0000259" key="3">
    <source>
        <dbReference type="Pfam" id="PF00561"/>
    </source>
</evidence>
<dbReference type="InterPro" id="IPR000073">
    <property type="entry name" value="AB_hydrolase_1"/>
</dbReference>
<dbReference type="PANTHER" id="PTHR37946">
    <property type="entry name" value="SLL1969 PROTEIN"/>
    <property type="match status" value="1"/>
</dbReference>
<feature type="domain" description="AB hydrolase-1" evidence="3">
    <location>
        <begin position="56"/>
        <end position="163"/>
    </location>
</feature>
<dbReference type="KEGG" id="mfn:Ga0123462_1907"/>
<name>A0A2K8LCW8_9PROT</name>
<proteinExistence type="predicted"/>
<evidence type="ECO:0000313" key="5">
    <source>
        <dbReference type="Proteomes" id="UP000231637"/>
    </source>
</evidence>
<dbReference type="InterPro" id="IPR029058">
    <property type="entry name" value="AB_hydrolase_fold"/>
</dbReference>
<evidence type="ECO:0000256" key="2">
    <source>
        <dbReference type="SAM" id="SignalP"/>
    </source>
</evidence>
<accession>A0A2K8LCW8</accession>
<keyword evidence="2" id="KW-0732">Signal</keyword>
<evidence type="ECO:0000256" key="1">
    <source>
        <dbReference type="SAM" id="MobiDB-lite"/>
    </source>
</evidence>
<evidence type="ECO:0000313" key="4">
    <source>
        <dbReference type="EMBL" id="ATX82744.1"/>
    </source>
</evidence>
<dbReference type="AlphaFoldDB" id="A0A2K8LCW8"/>
<gene>
    <name evidence="4" type="ORF">Ga0123462_1907</name>
</gene>
<reference evidence="4 5" key="1">
    <citation type="submission" date="2016-12" db="EMBL/GenBank/DDBJ databases">
        <title>Isolation and genomic insights into novel planktonic Zetaproteobacteria from stratified waters of the Chesapeake Bay.</title>
        <authorList>
            <person name="McAllister S.M."/>
            <person name="Kato S."/>
            <person name="Chan C.S."/>
            <person name="Chiu B.K."/>
            <person name="Field E.K."/>
        </authorList>
    </citation>
    <scope>NUCLEOTIDE SEQUENCE [LARGE SCALE GENOMIC DNA]</scope>
    <source>
        <strain evidence="4 5">CP-8</strain>
    </source>
</reference>
<keyword evidence="4" id="KW-0378">Hydrolase</keyword>
<protein>
    <submittedName>
        <fullName evidence="4">Alpha/beta hydrolase family protein</fullName>
    </submittedName>
</protein>
<feature type="signal peptide" evidence="2">
    <location>
        <begin position="1"/>
        <end position="28"/>
    </location>
</feature>
<dbReference type="RefSeq" id="WP_100266056.1">
    <property type="nucleotide sequence ID" value="NZ_CP018800.1"/>
</dbReference>
<sequence length="390" mass="43734">MNMLCNGRLFNRFIIVMLSLLLSACATKSDRQVVEDLWSVWEKSEVLFQTSYPDAPPLVLVHGWNGGEFTWPVPEKLLELEQRLGRDIILFTYRTGFFANRYPPLEVLEEQLDRYLAPYPEVDIVAHSMGGLLVRQYLSHHASHPVRRVLFLATPHFGTNLAQVLVSVGGMAPEGNIQATEIKPGSDFLWQLNSLMGSELDGVEVLNLYAAKESLLQADLVVSTSSAYLPWASNLEMKGDHHTLAKQFDENPVAIRFLSTGEIPQAQPMPDRRDVWMRFKVGGEESKLTEANFKSYNARGIPNENFRLCCKLRSGLYSKPGEKTAIIEELESGNYYAFMRYGGLEPVLLSADELMKGSLPVTLKLVDLDPKPASIEDEPAKDETQPTGMP</sequence>